<evidence type="ECO:0000313" key="3">
    <source>
        <dbReference type="Proteomes" id="UP000472265"/>
    </source>
</evidence>
<protein>
    <submittedName>
        <fullName evidence="2">Uncharacterized protein</fullName>
    </submittedName>
</protein>
<organism evidence="2 3">
    <name type="scientific">Sparus aurata</name>
    <name type="common">Gilthead sea bream</name>
    <dbReference type="NCBI Taxonomy" id="8175"/>
    <lineage>
        <taxon>Eukaryota</taxon>
        <taxon>Metazoa</taxon>
        <taxon>Chordata</taxon>
        <taxon>Craniata</taxon>
        <taxon>Vertebrata</taxon>
        <taxon>Euteleostomi</taxon>
        <taxon>Actinopterygii</taxon>
        <taxon>Neopterygii</taxon>
        <taxon>Teleostei</taxon>
        <taxon>Neoteleostei</taxon>
        <taxon>Acanthomorphata</taxon>
        <taxon>Eupercaria</taxon>
        <taxon>Spariformes</taxon>
        <taxon>Sparidae</taxon>
        <taxon>Sparus</taxon>
    </lineage>
</organism>
<dbReference type="Ensembl" id="ENSSAUT00010025489.1">
    <property type="protein sequence ID" value="ENSSAUP00010024122.1"/>
    <property type="gene ID" value="ENSSAUG00010010596.1"/>
</dbReference>
<dbReference type="AlphaFoldDB" id="A0A671VEB1"/>
<keyword evidence="1" id="KW-0812">Transmembrane</keyword>
<feature type="transmembrane region" description="Helical" evidence="1">
    <location>
        <begin position="66"/>
        <end position="86"/>
    </location>
</feature>
<keyword evidence="1" id="KW-1133">Transmembrane helix</keyword>
<keyword evidence="3" id="KW-1185">Reference proteome</keyword>
<name>A0A671VEB1_SPAAU</name>
<keyword evidence="1" id="KW-0472">Membrane</keyword>
<reference evidence="2" key="2">
    <citation type="submission" date="2025-08" db="UniProtKB">
        <authorList>
            <consortium name="Ensembl"/>
        </authorList>
    </citation>
    <scope>IDENTIFICATION</scope>
</reference>
<sequence>MPYPYVTLTRWQPCRLELHLCPLHLQTRKSVLGSTHTHTRMPNMMTDTPQTSWIDFQLWTSFSFDIYGWCMVNASACCLIFVQLIYASKQRKALELGDMGVMAKRRKEKEANLTQRKCKCDSPLCNRTNEGSQPRVQLA</sequence>
<accession>A0A671VEB1</accession>
<evidence type="ECO:0000313" key="2">
    <source>
        <dbReference type="Ensembl" id="ENSSAUP00010024122.1"/>
    </source>
</evidence>
<reference evidence="2" key="1">
    <citation type="submission" date="2021-04" db="EMBL/GenBank/DDBJ databases">
        <authorList>
            <consortium name="Wellcome Sanger Institute Data Sharing"/>
        </authorList>
    </citation>
    <scope>NUCLEOTIDE SEQUENCE [LARGE SCALE GENOMIC DNA]</scope>
</reference>
<reference evidence="2" key="3">
    <citation type="submission" date="2025-09" db="UniProtKB">
        <authorList>
            <consortium name="Ensembl"/>
        </authorList>
    </citation>
    <scope>IDENTIFICATION</scope>
</reference>
<proteinExistence type="predicted"/>
<dbReference type="Proteomes" id="UP000472265">
    <property type="component" value="Chromosome 18"/>
</dbReference>
<dbReference type="InParanoid" id="A0A671VEB1"/>
<evidence type="ECO:0000256" key="1">
    <source>
        <dbReference type="SAM" id="Phobius"/>
    </source>
</evidence>